<dbReference type="InParanoid" id="A0A0C9ZHE6"/>
<keyword evidence="2" id="KW-1185">Reference proteome</keyword>
<evidence type="ECO:0000313" key="1">
    <source>
        <dbReference type="EMBL" id="KIK36830.1"/>
    </source>
</evidence>
<gene>
    <name evidence="1" type="ORF">CY34DRAFT_26215</name>
</gene>
<dbReference type="AlphaFoldDB" id="A0A0C9ZHE6"/>
<dbReference type="Proteomes" id="UP000054485">
    <property type="component" value="Unassembled WGS sequence"/>
</dbReference>
<reference evidence="1 2" key="1">
    <citation type="submission" date="2014-04" db="EMBL/GenBank/DDBJ databases">
        <authorList>
            <consortium name="DOE Joint Genome Institute"/>
            <person name="Kuo A."/>
            <person name="Ruytinx J."/>
            <person name="Rineau F."/>
            <person name="Colpaert J."/>
            <person name="Kohler A."/>
            <person name="Nagy L.G."/>
            <person name="Floudas D."/>
            <person name="Copeland A."/>
            <person name="Barry K.W."/>
            <person name="Cichocki N."/>
            <person name="Veneault-Fourrey C."/>
            <person name="LaButti K."/>
            <person name="Lindquist E.A."/>
            <person name="Lipzen A."/>
            <person name="Lundell T."/>
            <person name="Morin E."/>
            <person name="Murat C."/>
            <person name="Sun H."/>
            <person name="Tunlid A."/>
            <person name="Henrissat B."/>
            <person name="Grigoriev I.V."/>
            <person name="Hibbett D.S."/>
            <person name="Martin F."/>
            <person name="Nordberg H.P."/>
            <person name="Cantor M.N."/>
            <person name="Hua S.X."/>
        </authorList>
    </citation>
    <scope>NUCLEOTIDE SEQUENCE [LARGE SCALE GENOMIC DNA]</scope>
    <source>
        <strain evidence="1 2">UH-Slu-Lm8-n1</strain>
    </source>
</reference>
<dbReference type="HOGENOM" id="CLU_1384995_0_0_1"/>
<protein>
    <submittedName>
        <fullName evidence="1">Uncharacterized protein</fullName>
    </submittedName>
</protein>
<dbReference type="OrthoDB" id="2690041at2759"/>
<organism evidence="1 2">
    <name type="scientific">Suillus luteus UH-Slu-Lm8-n1</name>
    <dbReference type="NCBI Taxonomy" id="930992"/>
    <lineage>
        <taxon>Eukaryota</taxon>
        <taxon>Fungi</taxon>
        <taxon>Dikarya</taxon>
        <taxon>Basidiomycota</taxon>
        <taxon>Agaricomycotina</taxon>
        <taxon>Agaricomycetes</taxon>
        <taxon>Agaricomycetidae</taxon>
        <taxon>Boletales</taxon>
        <taxon>Suillineae</taxon>
        <taxon>Suillaceae</taxon>
        <taxon>Suillus</taxon>
    </lineage>
</organism>
<reference evidence="2" key="2">
    <citation type="submission" date="2015-01" db="EMBL/GenBank/DDBJ databases">
        <title>Evolutionary Origins and Diversification of the Mycorrhizal Mutualists.</title>
        <authorList>
            <consortium name="DOE Joint Genome Institute"/>
            <consortium name="Mycorrhizal Genomics Consortium"/>
            <person name="Kohler A."/>
            <person name="Kuo A."/>
            <person name="Nagy L.G."/>
            <person name="Floudas D."/>
            <person name="Copeland A."/>
            <person name="Barry K.W."/>
            <person name="Cichocki N."/>
            <person name="Veneault-Fourrey C."/>
            <person name="LaButti K."/>
            <person name="Lindquist E.A."/>
            <person name="Lipzen A."/>
            <person name="Lundell T."/>
            <person name="Morin E."/>
            <person name="Murat C."/>
            <person name="Riley R."/>
            <person name="Ohm R."/>
            <person name="Sun H."/>
            <person name="Tunlid A."/>
            <person name="Henrissat B."/>
            <person name="Grigoriev I.V."/>
            <person name="Hibbett D.S."/>
            <person name="Martin F."/>
        </authorList>
    </citation>
    <scope>NUCLEOTIDE SEQUENCE [LARGE SCALE GENOMIC DNA]</scope>
    <source>
        <strain evidence="2">UH-Slu-Lm8-n1</strain>
    </source>
</reference>
<accession>A0A0C9ZHE6</accession>
<sequence>MMEHFSKYIEDKMKKKFDPKRRWLRYIAHIINLTTQVLLSTHNKSKHVNAMKPDNDLIEYSSASWKELFHSIQLHDEDGHVPTVNLLLDMKVQWSLTFVIFCCIANLELSEDEWSWVQKLLLILGFAELSQHLFFSEDGPSLYLALPALEALHSAWSLHLAQFKYIDFHQALDAAIDKISEYYTKSASSDAHIMAIA</sequence>
<dbReference type="EMBL" id="KN835495">
    <property type="protein sequence ID" value="KIK36830.1"/>
    <property type="molecule type" value="Genomic_DNA"/>
</dbReference>
<proteinExistence type="predicted"/>
<evidence type="ECO:0000313" key="2">
    <source>
        <dbReference type="Proteomes" id="UP000054485"/>
    </source>
</evidence>
<name>A0A0C9ZHE6_9AGAM</name>